<evidence type="ECO:0000313" key="4">
    <source>
        <dbReference type="RefSeq" id="XP_027102667.1"/>
    </source>
</evidence>
<proteinExistence type="inferred from homology"/>
<organism evidence="3 4">
    <name type="scientific">Coffea arabica</name>
    <name type="common">Arabian coffee</name>
    <dbReference type="NCBI Taxonomy" id="13443"/>
    <lineage>
        <taxon>Eukaryota</taxon>
        <taxon>Viridiplantae</taxon>
        <taxon>Streptophyta</taxon>
        <taxon>Embryophyta</taxon>
        <taxon>Tracheophyta</taxon>
        <taxon>Spermatophyta</taxon>
        <taxon>Magnoliopsida</taxon>
        <taxon>eudicotyledons</taxon>
        <taxon>Gunneridae</taxon>
        <taxon>Pentapetalae</taxon>
        <taxon>asterids</taxon>
        <taxon>lamiids</taxon>
        <taxon>Gentianales</taxon>
        <taxon>Rubiaceae</taxon>
        <taxon>Ixoroideae</taxon>
        <taxon>Gardenieae complex</taxon>
        <taxon>Bertiereae - Coffeeae clade</taxon>
        <taxon>Coffeeae</taxon>
        <taxon>Coffea</taxon>
    </lineage>
</organism>
<reference evidence="4" key="2">
    <citation type="submission" date="2025-08" db="UniProtKB">
        <authorList>
            <consortium name="RefSeq"/>
        </authorList>
    </citation>
    <scope>IDENTIFICATION</scope>
    <source>
        <tissue evidence="4">Leaves</tissue>
    </source>
</reference>
<name>A0A6P6VL29_COFAR</name>
<dbReference type="Gene3D" id="3.40.50.720">
    <property type="entry name" value="NAD(P)-binding Rossmann-like Domain"/>
    <property type="match status" value="2"/>
</dbReference>
<reference evidence="3" key="1">
    <citation type="journal article" date="2025" name="Foods">
        <title>Unveiling the Microbial Signatures of Arabica Coffee Cherries: Insights into Ripeness Specific Diversity, Functional Traits, and Implications for Quality and Safety.</title>
        <authorList>
            <consortium name="RefSeq"/>
            <person name="Tenea G.N."/>
            <person name="Cifuentes V."/>
            <person name="Reyes P."/>
            <person name="Cevallos-Vallejos M."/>
        </authorList>
    </citation>
    <scope>NUCLEOTIDE SEQUENCE [LARGE SCALE GENOMIC DNA]</scope>
</reference>
<dbReference type="Pfam" id="PF13561">
    <property type="entry name" value="adh_short_C2"/>
    <property type="match status" value="2"/>
</dbReference>
<dbReference type="GeneID" id="113723906"/>
<keyword evidence="3" id="KW-1185">Reference proteome</keyword>
<evidence type="ECO:0000256" key="1">
    <source>
        <dbReference type="ARBA" id="ARBA00006484"/>
    </source>
</evidence>
<dbReference type="PANTHER" id="PTHR42820:SF16">
    <property type="entry name" value="SHORT-CHAIN DEHYDROGENASE REDUCTASE 3B"/>
    <property type="match status" value="1"/>
</dbReference>
<dbReference type="Proteomes" id="UP001652660">
    <property type="component" value="Chromosome 2c"/>
</dbReference>
<dbReference type="RefSeq" id="XP_027102667.1">
    <property type="nucleotide sequence ID" value="XM_027246866.1"/>
</dbReference>
<sequence length="196" mass="21520">METLWWLPTFKMIPATRSRNPSVHDKATYKQCNVKNEKEVEETVAYAIQKYGSLDIMFGNAGVPGLKNSILAIDAKDFDETMAVIVRCSAFAIKHAAKAMVLLKLLQLSQLGEFGITVNCISPARIAMPMVSSSSRLAPEQIHRFLSYRVNLNGESLNGRHVAEAALFLASDESAYISAHDLAVDGGISARSIYLK</sequence>
<dbReference type="InterPro" id="IPR036291">
    <property type="entry name" value="NAD(P)-bd_dom_sf"/>
</dbReference>
<dbReference type="AlphaFoldDB" id="A0A6P6VL29"/>
<gene>
    <name evidence="4" type="primary">LOC113723906</name>
</gene>
<dbReference type="InterPro" id="IPR002347">
    <property type="entry name" value="SDR_fam"/>
</dbReference>
<evidence type="ECO:0000256" key="2">
    <source>
        <dbReference type="ARBA" id="ARBA00023027"/>
    </source>
</evidence>
<dbReference type="OrthoDB" id="294295at2759"/>
<evidence type="ECO:0000313" key="3">
    <source>
        <dbReference type="Proteomes" id="UP001652660"/>
    </source>
</evidence>
<dbReference type="PANTHER" id="PTHR42820">
    <property type="entry name" value="SHORT-CHAIN DEHYDROGENASE REDUCTASE"/>
    <property type="match status" value="1"/>
</dbReference>
<dbReference type="SUPFAM" id="SSF51735">
    <property type="entry name" value="NAD(P)-binding Rossmann-fold domains"/>
    <property type="match status" value="1"/>
</dbReference>
<comment type="similarity">
    <text evidence="1">Belongs to the short-chain dehydrogenases/reductases (SDR) family.</text>
</comment>
<protein>
    <submittedName>
        <fullName evidence="4">Short-chain dehydrogenase reductase 3b-like</fullName>
    </submittedName>
</protein>
<accession>A0A6P6VL29</accession>
<keyword evidence="2" id="KW-0520">NAD</keyword>